<dbReference type="Pfam" id="PF01263">
    <property type="entry name" value="Aldose_epim"/>
    <property type="match status" value="1"/>
</dbReference>
<dbReference type="GO" id="GO:0030246">
    <property type="term" value="F:carbohydrate binding"/>
    <property type="evidence" value="ECO:0007669"/>
    <property type="project" value="InterPro"/>
</dbReference>
<reference evidence="5 6" key="1">
    <citation type="submission" date="2015-05" db="EMBL/GenBank/DDBJ databases">
        <title>Genome sequencing and analysis of members of genus Stenotrophomonas.</title>
        <authorList>
            <person name="Patil P.P."/>
            <person name="Midha S."/>
            <person name="Patil P.B."/>
        </authorList>
    </citation>
    <scope>NUCLEOTIDE SEQUENCE [LARGE SCALE GENOMIC DNA]</scope>
    <source>
        <strain evidence="5 6">DSM 21858</strain>
    </source>
</reference>
<keyword evidence="4" id="KW-0413">Isomerase</keyword>
<evidence type="ECO:0000313" key="6">
    <source>
        <dbReference type="Proteomes" id="UP000052052"/>
    </source>
</evidence>
<dbReference type="AlphaFoldDB" id="A0A0R0CX80"/>
<dbReference type="GO" id="GO:0005975">
    <property type="term" value="P:carbohydrate metabolic process"/>
    <property type="evidence" value="ECO:0007669"/>
    <property type="project" value="InterPro"/>
</dbReference>
<organism evidence="5 6">
    <name type="scientific">Pseudoxanthomonas dokdonensis</name>
    <dbReference type="NCBI Taxonomy" id="344882"/>
    <lineage>
        <taxon>Bacteria</taxon>
        <taxon>Pseudomonadati</taxon>
        <taxon>Pseudomonadota</taxon>
        <taxon>Gammaproteobacteria</taxon>
        <taxon>Lysobacterales</taxon>
        <taxon>Lysobacteraceae</taxon>
        <taxon>Pseudoxanthomonas</taxon>
    </lineage>
</organism>
<dbReference type="EC" id="5.1.3.15" evidence="3"/>
<dbReference type="EMBL" id="LDJL01000009">
    <property type="protein sequence ID" value="KRG69688.1"/>
    <property type="molecule type" value="Genomic_DNA"/>
</dbReference>
<dbReference type="CDD" id="cd09020">
    <property type="entry name" value="D-hex-6-P-epi_like"/>
    <property type="match status" value="1"/>
</dbReference>
<comment type="catalytic activity">
    <reaction evidence="1">
        <text>alpha-D-glucose 6-phosphate = beta-D-glucose 6-phosphate</text>
        <dbReference type="Rhea" id="RHEA:16249"/>
        <dbReference type="ChEBI" id="CHEBI:58225"/>
        <dbReference type="ChEBI" id="CHEBI:58247"/>
        <dbReference type="EC" id="5.1.3.15"/>
    </reaction>
</comment>
<proteinExistence type="inferred from homology"/>
<dbReference type="GO" id="GO:0047938">
    <property type="term" value="F:glucose-6-phosphate 1-epimerase activity"/>
    <property type="evidence" value="ECO:0007669"/>
    <property type="project" value="UniProtKB-EC"/>
</dbReference>
<dbReference type="InterPro" id="IPR014718">
    <property type="entry name" value="GH-type_carb-bd"/>
</dbReference>
<gene>
    <name evidence="5" type="ORF">ABB29_08670</name>
</gene>
<dbReference type="InterPro" id="IPR011013">
    <property type="entry name" value="Gal_mutarotase_sf_dom"/>
</dbReference>
<dbReference type="InterPro" id="IPR008183">
    <property type="entry name" value="Aldose_1/G6P_1-epimerase"/>
</dbReference>
<protein>
    <recommendedName>
        <fullName evidence="3">glucose-6-phosphate 1-epimerase</fullName>
        <ecNumber evidence="3">5.1.3.15</ecNumber>
    </recommendedName>
</protein>
<dbReference type="PANTHER" id="PTHR11122">
    <property type="entry name" value="APOSPORY-ASSOCIATED PROTEIN C-RELATED"/>
    <property type="match status" value="1"/>
</dbReference>
<dbReference type="PANTHER" id="PTHR11122:SF13">
    <property type="entry name" value="GLUCOSE-6-PHOSPHATE 1-EPIMERASE"/>
    <property type="match status" value="1"/>
</dbReference>
<dbReference type="Proteomes" id="UP000052052">
    <property type="component" value="Unassembled WGS sequence"/>
</dbReference>
<accession>A0A0R0CX80</accession>
<evidence type="ECO:0000256" key="3">
    <source>
        <dbReference type="ARBA" id="ARBA00012083"/>
    </source>
</evidence>
<dbReference type="Gene3D" id="2.70.98.10">
    <property type="match status" value="1"/>
</dbReference>
<dbReference type="SUPFAM" id="SSF74650">
    <property type="entry name" value="Galactose mutarotase-like"/>
    <property type="match status" value="1"/>
</dbReference>
<keyword evidence="6" id="KW-1185">Reference proteome</keyword>
<comment type="caution">
    <text evidence="5">The sequence shown here is derived from an EMBL/GenBank/DDBJ whole genome shotgun (WGS) entry which is preliminary data.</text>
</comment>
<dbReference type="PATRIC" id="fig|344882.3.peg.3093"/>
<name>A0A0R0CX80_9GAMM</name>
<evidence type="ECO:0000313" key="5">
    <source>
        <dbReference type="EMBL" id="KRG69688.1"/>
    </source>
</evidence>
<evidence type="ECO:0000256" key="1">
    <source>
        <dbReference type="ARBA" id="ARBA00001096"/>
    </source>
</evidence>
<evidence type="ECO:0000256" key="4">
    <source>
        <dbReference type="ARBA" id="ARBA00023235"/>
    </source>
</evidence>
<sequence length="288" mass="31255">MVASVDGLALVDHHGLPSIRIATAHSTAVVSLFGGQLLSFTPEGGTDALWLSPDTLPPPQPTRGGSPVIWPYFSRQGQTDALPAHGLVRTLPWTLLEASRDRQGNIELLLAPPALDGLPLQLRMRLHVGRSLRQQLITTNISASPVIFTEALHNYLRVGDVSRVQVEGVDGTVYRNKGEPYSMARAQHGTLALAAFADSGIDRIYRRTDGQYQLLDPSLQRRISLRTTGSNSLVTWNAGRGAETRSQDIGPGWRHYLCLETANVGQDVVTLAPGARHVMGQQISVEPL</sequence>
<evidence type="ECO:0000256" key="2">
    <source>
        <dbReference type="ARBA" id="ARBA00005866"/>
    </source>
</evidence>
<dbReference type="STRING" id="344882.ABB29_08670"/>
<dbReference type="InterPro" id="IPR025532">
    <property type="entry name" value="G6P_1-epimerase"/>
</dbReference>
<comment type="similarity">
    <text evidence="2">Belongs to the glucose-6-phosphate 1-epimerase family.</text>
</comment>